<dbReference type="Pfam" id="PF00389">
    <property type="entry name" value="2-Hacid_dh"/>
    <property type="match status" value="1"/>
</dbReference>
<evidence type="ECO:0000256" key="3">
    <source>
        <dbReference type="ARBA" id="ARBA00023027"/>
    </source>
</evidence>
<accession>A0ABD3MUX2</accession>
<dbReference type="InterPro" id="IPR029753">
    <property type="entry name" value="D-isomer_DH_CS"/>
</dbReference>
<evidence type="ECO:0000313" key="5">
    <source>
        <dbReference type="EMBL" id="KAL3764265.1"/>
    </source>
</evidence>
<dbReference type="InterPro" id="IPR029752">
    <property type="entry name" value="D-isomer_DH_CS1"/>
</dbReference>
<dbReference type="PANTHER" id="PTHR43026:SF1">
    <property type="entry name" value="2-HYDROXYACID DEHYDROGENASE HOMOLOG 1-RELATED"/>
    <property type="match status" value="1"/>
</dbReference>
<evidence type="ECO:0000256" key="1">
    <source>
        <dbReference type="ARBA" id="ARBA00005854"/>
    </source>
</evidence>
<keyword evidence="2" id="KW-0560">Oxidoreductase</keyword>
<dbReference type="Gene3D" id="3.40.50.720">
    <property type="entry name" value="NAD(P)-binding Rossmann-like Domain"/>
    <property type="match status" value="2"/>
</dbReference>
<evidence type="ECO:0000313" key="6">
    <source>
        <dbReference type="Proteomes" id="UP001530293"/>
    </source>
</evidence>
<dbReference type="SUPFAM" id="SSF51735">
    <property type="entry name" value="NAD(P)-binding Rossmann-fold domains"/>
    <property type="match status" value="1"/>
</dbReference>
<evidence type="ECO:0000256" key="2">
    <source>
        <dbReference type="ARBA" id="ARBA00023002"/>
    </source>
</evidence>
<evidence type="ECO:0000259" key="4">
    <source>
        <dbReference type="PROSITE" id="PS50042"/>
    </source>
</evidence>
<reference evidence="5 6" key="1">
    <citation type="submission" date="2024-10" db="EMBL/GenBank/DDBJ databases">
        <title>Updated reference genomes for cyclostephanoid diatoms.</title>
        <authorList>
            <person name="Roberts W.R."/>
            <person name="Alverson A.J."/>
        </authorList>
    </citation>
    <scope>NUCLEOTIDE SEQUENCE [LARGE SCALE GENOMIC DNA]</scope>
    <source>
        <strain evidence="5 6">AJA232-27</strain>
    </source>
</reference>
<dbReference type="EMBL" id="JALLBG020000108">
    <property type="protein sequence ID" value="KAL3764265.1"/>
    <property type="molecule type" value="Genomic_DNA"/>
</dbReference>
<organism evidence="5 6">
    <name type="scientific">Discostella pseudostelligera</name>
    <dbReference type="NCBI Taxonomy" id="259834"/>
    <lineage>
        <taxon>Eukaryota</taxon>
        <taxon>Sar</taxon>
        <taxon>Stramenopiles</taxon>
        <taxon>Ochrophyta</taxon>
        <taxon>Bacillariophyta</taxon>
        <taxon>Coscinodiscophyceae</taxon>
        <taxon>Thalassiosirophycidae</taxon>
        <taxon>Stephanodiscales</taxon>
        <taxon>Stephanodiscaceae</taxon>
        <taxon>Discostella</taxon>
    </lineage>
</organism>
<dbReference type="InterPro" id="IPR006139">
    <property type="entry name" value="D-isomer_2_OHA_DH_cat_dom"/>
</dbReference>
<dbReference type="Gene3D" id="2.60.120.10">
    <property type="entry name" value="Jelly Rolls"/>
    <property type="match status" value="1"/>
</dbReference>
<dbReference type="PANTHER" id="PTHR43026">
    <property type="entry name" value="2-HYDROXYACID DEHYDROGENASE HOMOLOG 1-RELATED"/>
    <property type="match status" value="1"/>
</dbReference>
<feature type="domain" description="Cyclic nucleotide-binding" evidence="4">
    <location>
        <begin position="11"/>
        <end position="123"/>
    </location>
</feature>
<dbReference type="CDD" id="cd00038">
    <property type="entry name" value="CAP_ED"/>
    <property type="match status" value="1"/>
</dbReference>
<dbReference type="Proteomes" id="UP001530293">
    <property type="component" value="Unassembled WGS sequence"/>
</dbReference>
<dbReference type="SUPFAM" id="SSF51206">
    <property type="entry name" value="cAMP-binding domain-like"/>
    <property type="match status" value="1"/>
</dbReference>
<dbReference type="InterPro" id="IPR036291">
    <property type="entry name" value="NAD(P)-bd_dom_sf"/>
</dbReference>
<dbReference type="PROSITE" id="PS50042">
    <property type="entry name" value="CNMP_BINDING_3"/>
    <property type="match status" value="1"/>
</dbReference>
<sequence length="510" mass="55585">MAKAVLEKSQYWANYSGAFQDDLAKLMVPCDSPEGHIFINEGDRINSFLIVESGTLYRTKRQSEEGTEADVPFQIDVVGPGSVTGFLHVAGASPHEEVAFATIVAGTGGARVWEVSGDDFRKMCESNSMHSLEVVKVLSNRLRSTTKIVRSIVDKYHDEDENGSSTKKSLIKVLCYDTTSWVKETFEPQVKAFNESGKDLMVKMDFTNDRLNAHTARFAVGYDAICLFVNDTADAGTITVLSMCGVKLIAMRCAGFDRVDIKTAKTFGISIVRVPAYSPYAVAEHAIALLMSVNRRIPAASTRVKMADFTLDSSLLGMDIHGKTVGVMGTGQIGQILCRIITGFGANLLAYDVFESDAVKNMGGKYVTQEEIYKNCDVIFLMMPLLPATKHTINTSVLPLLKKGVILINTSRGGLIDTSALVTGLQSDIIGGCGLDVYENEGDYFFQDWSGKAIIDSTLTALLGNNRVVMTAHQAFFTREAIDKIVSTTIENIDNFSTGLRGKDLPNSIC</sequence>
<comment type="similarity">
    <text evidence="1">Belongs to the D-isomer specific 2-hydroxyacid dehydrogenase family.</text>
</comment>
<proteinExistence type="inferred from homology"/>
<keyword evidence="3" id="KW-0520">NAD</keyword>
<comment type="caution">
    <text evidence="5">The sequence shown here is derived from an EMBL/GenBank/DDBJ whole genome shotgun (WGS) entry which is preliminary data.</text>
</comment>
<name>A0ABD3MUX2_9STRA</name>
<dbReference type="AlphaFoldDB" id="A0ABD3MUX2"/>
<dbReference type="Pfam" id="PF02826">
    <property type="entry name" value="2-Hacid_dh_C"/>
    <property type="match status" value="1"/>
</dbReference>
<dbReference type="Pfam" id="PF00027">
    <property type="entry name" value="cNMP_binding"/>
    <property type="match status" value="1"/>
</dbReference>
<dbReference type="GO" id="GO:0016491">
    <property type="term" value="F:oxidoreductase activity"/>
    <property type="evidence" value="ECO:0007669"/>
    <property type="project" value="UniProtKB-KW"/>
</dbReference>
<dbReference type="InterPro" id="IPR014710">
    <property type="entry name" value="RmlC-like_jellyroll"/>
</dbReference>
<keyword evidence="6" id="KW-1185">Reference proteome</keyword>
<dbReference type="PROSITE" id="PS00065">
    <property type="entry name" value="D_2_HYDROXYACID_DH_1"/>
    <property type="match status" value="1"/>
</dbReference>
<dbReference type="PROSITE" id="PS00671">
    <property type="entry name" value="D_2_HYDROXYACID_DH_3"/>
    <property type="match status" value="1"/>
</dbReference>
<dbReference type="InterPro" id="IPR000595">
    <property type="entry name" value="cNMP-bd_dom"/>
</dbReference>
<dbReference type="InterPro" id="IPR018490">
    <property type="entry name" value="cNMP-bd_dom_sf"/>
</dbReference>
<dbReference type="SUPFAM" id="SSF52283">
    <property type="entry name" value="Formate/glycerate dehydrogenase catalytic domain-like"/>
    <property type="match status" value="1"/>
</dbReference>
<dbReference type="InterPro" id="IPR006140">
    <property type="entry name" value="D-isomer_DH_NAD-bd"/>
</dbReference>
<dbReference type="InterPro" id="IPR058205">
    <property type="entry name" value="D-LDH-like"/>
</dbReference>
<gene>
    <name evidence="5" type="ORF">ACHAWU_004077</name>
</gene>
<protein>
    <recommendedName>
        <fullName evidence="4">Cyclic nucleotide-binding domain-containing protein</fullName>
    </recommendedName>
</protein>
<dbReference type="CDD" id="cd12183">
    <property type="entry name" value="LDH_like_2"/>
    <property type="match status" value="1"/>
</dbReference>